<feature type="region of interest" description="Disordered" evidence="4">
    <location>
        <begin position="271"/>
        <end position="301"/>
    </location>
</feature>
<feature type="repeat" description="ANK" evidence="3">
    <location>
        <begin position="214"/>
        <end position="246"/>
    </location>
</feature>
<name>A0AAD9J0M0_9ANNE</name>
<evidence type="ECO:0000313" key="5">
    <source>
        <dbReference type="EMBL" id="KAK2144387.1"/>
    </source>
</evidence>
<keyword evidence="1" id="KW-0677">Repeat</keyword>
<accession>A0AAD9J0M0</accession>
<dbReference type="SMART" id="SM00248">
    <property type="entry name" value="ANK"/>
    <property type="match status" value="7"/>
</dbReference>
<dbReference type="SUPFAM" id="SSF48403">
    <property type="entry name" value="Ankyrin repeat"/>
    <property type="match status" value="1"/>
</dbReference>
<dbReference type="EMBL" id="JAODUP010000762">
    <property type="protein sequence ID" value="KAK2144387.1"/>
    <property type="molecule type" value="Genomic_DNA"/>
</dbReference>
<feature type="compositionally biased region" description="Polar residues" evidence="4">
    <location>
        <begin position="338"/>
        <end position="350"/>
    </location>
</feature>
<feature type="repeat" description="ANK" evidence="3">
    <location>
        <begin position="105"/>
        <end position="137"/>
    </location>
</feature>
<dbReference type="PROSITE" id="PS50297">
    <property type="entry name" value="ANK_REP_REGION"/>
    <property type="match status" value="3"/>
</dbReference>
<keyword evidence="6" id="KW-1185">Reference proteome</keyword>
<feature type="compositionally biased region" description="Basic and acidic residues" evidence="4">
    <location>
        <begin position="351"/>
        <end position="365"/>
    </location>
</feature>
<sequence>MGLATSKQEAFWEACGFGHVNRVRRFIEEGTDVNWVSYTHNSCAIHVASQGKPEIVKMLIDANCNINAKDDRGNLALHHAAMKGHSDIMQMLIDAGSEINTQDKNGWTPLLNAAYFCQPDAVETLVKNSCDVNLQNKDERTALHEACRSQSKDENGLAIIVCHLVEASIDINAKSSDVGEADFTPLMFAAYHGHADVAEVLAEAGCDINAQGSNGWSALHWAVDRGHKDVACVLLKWGIDPLLEGRRGQLALNRAQDNSLKELLTEVTSQAKDQHDMDNMVSHSPVSTTSPLSSSHSSSLSSIINDIQDDGNQLNDHVIDNDLALKLETIAVERLESEQSGESSCTSGTISEKDEKEPLEKEQRQKSQSCDSLPQDVTELEEGGVKTIKGPECSEINKDLLNEIDDDGQNIGVSRVTPNDAIMEMLDLNEDTLDQVSEIITDTKNSDALDHLVEVNTGIRSGSKCCQVSSSNTDIKIDDIPSQVSEINQDIKSDDTPGQVSAINTDKSGDDTKDVITKEIIGTGTVDKIATLKPDISSSGDVDENS</sequence>
<feature type="repeat" description="ANK" evidence="3">
    <location>
        <begin position="181"/>
        <end position="213"/>
    </location>
</feature>
<feature type="compositionally biased region" description="Low complexity" evidence="4">
    <location>
        <begin position="281"/>
        <end position="301"/>
    </location>
</feature>
<reference evidence="5" key="1">
    <citation type="journal article" date="2023" name="Mol. Biol. Evol.">
        <title>Third-Generation Sequencing Reveals the Adaptive Role of the Epigenome in Three Deep-Sea Polychaetes.</title>
        <authorList>
            <person name="Perez M."/>
            <person name="Aroh O."/>
            <person name="Sun Y."/>
            <person name="Lan Y."/>
            <person name="Juniper S.K."/>
            <person name="Young C.R."/>
            <person name="Angers B."/>
            <person name="Qian P.Y."/>
        </authorList>
    </citation>
    <scope>NUCLEOTIDE SEQUENCE</scope>
    <source>
        <strain evidence="5">P08H-3</strain>
    </source>
</reference>
<keyword evidence="2 3" id="KW-0040">ANK repeat</keyword>
<protein>
    <submittedName>
        <fullName evidence="5">Uncharacterized protein</fullName>
    </submittedName>
</protein>
<gene>
    <name evidence="5" type="ORF">LSH36_762g00093</name>
</gene>
<organism evidence="5 6">
    <name type="scientific">Paralvinella palmiformis</name>
    <dbReference type="NCBI Taxonomy" id="53620"/>
    <lineage>
        <taxon>Eukaryota</taxon>
        <taxon>Metazoa</taxon>
        <taxon>Spiralia</taxon>
        <taxon>Lophotrochozoa</taxon>
        <taxon>Annelida</taxon>
        <taxon>Polychaeta</taxon>
        <taxon>Sedentaria</taxon>
        <taxon>Canalipalpata</taxon>
        <taxon>Terebellida</taxon>
        <taxon>Terebelliformia</taxon>
        <taxon>Alvinellidae</taxon>
        <taxon>Paralvinella</taxon>
    </lineage>
</organism>
<evidence type="ECO:0000256" key="1">
    <source>
        <dbReference type="ARBA" id="ARBA00022737"/>
    </source>
</evidence>
<proteinExistence type="predicted"/>
<comment type="caution">
    <text evidence="5">The sequence shown here is derived from an EMBL/GenBank/DDBJ whole genome shotgun (WGS) entry which is preliminary data.</text>
</comment>
<evidence type="ECO:0000313" key="6">
    <source>
        <dbReference type="Proteomes" id="UP001208570"/>
    </source>
</evidence>
<feature type="repeat" description="ANK" evidence="3">
    <location>
        <begin position="72"/>
        <end position="104"/>
    </location>
</feature>
<dbReference type="Pfam" id="PF12796">
    <property type="entry name" value="Ank_2"/>
    <property type="match status" value="2"/>
</dbReference>
<evidence type="ECO:0000256" key="4">
    <source>
        <dbReference type="SAM" id="MobiDB-lite"/>
    </source>
</evidence>
<feature type="compositionally biased region" description="Polar residues" evidence="4">
    <location>
        <begin position="496"/>
        <end position="506"/>
    </location>
</feature>
<dbReference type="PROSITE" id="PS50088">
    <property type="entry name" value="ANK_REPEAT"/>
    <property type="match status" value="4"/>
</dbReference>
<dbReference type="InterPro" id="IPR002110">
    <property type="entry name" value="Ankyrin_rpt"/>
</dbReference>
<dbReference type="Proteomes" id="UP001208570">
    <property type="component" value="Unassembled WGS sequence"/>
</dbReference>
<dbReference type="AlphaFoldDB" id="A0AAD9J0M0"/>
<dbReference type="PRINTS" id="PR01415">
    <property type="entry name" value="ANKYRIN"/>
</dbReference>
<evidence type="ECO:0000256" key="3">
    <source>
        <dbReference type="PROSITE-ProRule" id="PRU00023"/>
    </source>
</evidence>
<dbReference type="Gene3D" id="1.25.40.20">
    <property type="entry name" value="Ankyrin repeat-containing domain"/>
    <property type="match status" value="3"/>
</dbReference>
<dbReference type="InterPro" id="IPR036770">
    <property type="entry name" value="Ankyrin_rpt-contain_sf"/>
</dbReference>
<feature type="region of interest" description="Disordered" evidence="4">
    <location>
        <begin position="335"/>
        <end position="376"/>
    </location>
</feature>
<evidence type="ECO:0000256" key="2">
    <source>
        <dbReference type="ARBA" id="ARBA00023043"/>
    </source>
</evidence>
<dbReference type="Pfam" id="PF13637">
    <property type="entry name" value="Ank_4"/>
    <property type="match status" value="1"/>
</dbReference>
<dbReference type="PANTHER" id="PTHR24171">
    <property type="entry name" value="ANKYRIN REPEAT DOMAIN-CONTAINING PROTEIN 39-RELATED"/>
    <property type="match status" value="1"/>
</dbReference>
<feature type="region of interest" description="Disordered" evidence="4">
    <location>
        <begin position="491"/>
        <end position="511"/>
    </location>
</feature>